<dbReference type="InterPro" id="IPR036390">
    <property type="entry name" value="WH_DNA-bd_sf"/>
</dbReference>
<name>A0ABY6HP07_9ARCH</name>
<dbReference type="InterPro" id="IPR036388">
    <property type="entry name" value="WH-like_DNA-bd_sf"/>
</dbReference>
<dbReference type="PANTHER" id="PTHR43252:SF7">
    <property type="entry name" value="TRANSCRIPTIONAL REGULATOR YQJI"/>
    <property type="match status" value="1"/>
</dbReference>
<organism evidence="3 4">
    <name type="scientific">Candidatus Lokiarchaeum ossiferum</name>
    <dbReference type="NCBI Taxonomy" id="2951803"/>
    <lineage>
        <taxon>Archaea</taxon>
        <taxon>Promethearchaeati</taxon>
        <taxon>Promethearchaeota</taxon>
        <taxon>Promethearchaeia</taxon>
        <taxon>Promethearchaeales</taxon>
        <taxon>Promethearchaeaceae</taxon>
        <taxon>Candidatus Lokiarchaeum</taxon>
    </lineage>
</organism>
<evidence type="ECO:0000313" key="3">
    <source>
        <dbReference type="EMBL" id="UYP45253.1"/>
    </source>
</evidence>
<evidence type="ECO:0000259" key="2">
    <source>
        <dbReference type="Pfam" id="PF03551"/>
    </source>
</evidence>
<feature type="domain" description="Transcription regulator PadR N-terminal" evidence="2">
    <location>
        <begin position="55"/>
        <end position="121"/>
    </location>
</feature>
<dbReference type="Gene3D" id="1.10.10.10">
    <property type="entry name" value="Winged helix-like DNA-binding domain superfamily/Winged helix DNA-binding domain"/>
    <property type="match status" value="1"/>
</dbReference>
<dbReference type="PANTHER" id="PTHR43252">
    <property type="entry name" value="TRANSCRIPTIONAL REGULATOR YQJI"/>
    <property type="match status" value="1"/>
</dbReference>
<dbReference type="EMBL" id="CP104013">
    <property type="protein sequence ID" value="UYP45253.1"/>
    <property type="molecule type" value="Genomic_DNA"/>
</dbReference>
<keyword evidence="1" id="KW-0175">Coiled coil</keyword>
<proteinExistence type="predicted"/>
<reference evidence="3" key="1">
    <citation type="submission" date="2022-09" db="EMBL/GenBank/DDBJ databases">
        <title>Actin cytoskeleton and complex cell architecture in an #Asgard archaeon.</title>
        <authorList>
            <person name="Ponce Toledo R.I."/>
            <person name="Schleper C."/>
            <person name="Rodrigues Oliveira T."/>
            <person name="Wollweber F."/>
            <person name="Xu J."/>
            <person name="Rittmann S."/>
            <person name="Klingl A."/>
            <person name="Pilhofer M."/>
        </authorList>
    </citation>
    <scope>NUCLEOTIDE SEQUENCE</scope>
    <source>
        <strain evidence="3">B-35</strain>
    </source>
</reference>
<feature type="coiled-coil region" evidence="1">
    <location>
        <begin position="188"/>
        <end position="240"/>
    </location>
</feature>
<keyword evidence="4" id="KW-1185">Reference proteome</keyword>
<sequence>MLTECCQKTLRMRSFKLTFCYYYFRVRKRILRNRIIRTRGNRKKMFPRKALDLIILSILNDNTEGLSGYSLVMKIKEFFPITNVSPGTIYPKLKKLSDANDIKELEKIYKITDQGKQRLQESTPKIIDDTLSFMPKLYKILIGTLPFNKRMNYMSDIPSCFHFGAGHEYDETIFSKESVCSSNISGSLKHLTAMKEKLEESKIRIQQQADQRLQHIEKRLKAIQQKIDECNKEKEQWTKIPIVEDD</sequence>
<evidence type="ECO:0000256" key="1">
    <source>
        <dbReference type="SAM" id="Coils"/>
    </source>
</evidence>
<gene>
    <name evidence="3" type="ORF">NEF87_001538</name>
</gene>
<dbReference type="SUPFAM" id="SSF46785">
    <property type="entry name" value="Winged helix' DNA-binding domain"/>
    <property type="match status" value="1"/>
</dbReference>
<dbReference type="Proteomes" id="UP001208689">
    <property type="component" value="Chromosome"/>
</dbReference>
<dbReference type="Pfam" id="PF03551">
    <property type="entry name" value="PadR"/>
    <property type="match status" value="1"/>
</dbReference>
<dbReference type="InterPro" id="IPR005149">
    <property type="entry name" value="Tscrpt_reg_PadR_N"/>
</dbReference>
<accession>A0ABY6HP07</accession>
<evidence type="ECO:0000313" key="4">
    <source>
        <dbReference type="Proteomes" id="UP001208689"/>
    </source>
</evidence>
<protein>
    <recommendedName>
        <fullName evidence="2">Transcription regulator PadR N-terminal domain-containing protein</fullName>
    </recommendedName>
</protein>